<keyword evidence="5" id="KW-1133">Transmembrane helix</keyword>
<feature type="domain" description="Ig-like" evidence="7">
    <location>
        <begin position="343"/>
        <end position="424"/>
    </location>
</feature>
<dbReference type="SUPFAM" id="SSF48726">
    <property type="entry name" value="Immunoglobulin"/>
    <property type="match status" value="5"/>
</dbReference>
<dbReference type="InterPro" id="IPR007110">
    <property type="entry name" value="Ig-like_dom"/>
</dbReference>
<feature type="transmembrane region" description="Helical" evidence="5">
    <location>
        <begin position="646"/>
        <end position="668"/>
    </location>
</feature>
<dbReference type="Proteomes" id="UP001497382">
    <property type="component" value="Unassembled WGS sequence"/>
</dbReference>
<protein>
    <recommendedName>
        <fullName evidence="11">Nephrin/kirre</fullName>
    </recommendedName>
</protein>
<keyword evidence="4" id="KW-1015">Disulfide bond</keyword>
<dbReference type="PROSITE" id="PS50835">
    <property type="entry name" value="IG_LIKE"/>
    <property type="match status" value="5"/>
</dbReference>
<dbReference type="InterPro" id="IPR003961">
    <property type="entry name" value="FN3_dom"/>
</dbReference>
<dbReference type="SMART" id="SM00408">
    <property type="entry name" value="IGc2"/>
    <property type="match status" value="2"/>
</dbReference>
<evidence type="ECO:0008006" key="11">
    <source>
        <dbReference type="Google" id="ProtNLM"/>
    </source>
</evidence>
<feature type="chain" id="PRO_5043909379" description="Nephrin/kirre" evidence="6">
    <location>
        <begin position="20"/>
        <end position="755"/>
    </location>
</feature>
<dbReference type="PROSITE" id="PS50853">
    <property type="entry name" value="FN3"/>
    <property type="match status" value="1"/>
</dbReference>
<dbReference type="CDD" id="cd00096">
    <property type="entry name" value="Ig"/>
    <property type="match status" value="2"/>
</dbReference>
<evidence type="ECO:0000256" key="5">
    <source>
        <dbReference type="SAM" id="Phobius"/>
    </source>
</evidence>
<comment type="subcellular location">
    <subcellularLocation>
        <location evidence="1">Membrane</location>
        <topology evidence="1">Single-pass membrane protein</topology>
    </subcellularLocation>
</comment>
<proteinExistence type="predicted"/>
<feature type="domain" description="Fibronectin type-III" evidence="8">
    <location>
        <begin position="537"/>
        <end position="631"/>
    </location>
</feature>
<dbReference type="InterPro" id="IPR013162">
    <property type="entry name" value="CD80_C2-set"/>
</dbReference>
<dbReference type="AlphaFoldDB" id="A0AAV1ZTK7"/>
<dbReference type="PANTHER" id="PTHR23278:SF19">
    <property type="entry name" value="OBSCURIN"/>
    <property type="match status" value="1"/>
</dbReference>
<evidence type="ECO:0000259" key="8">
    <source>
        <dbReference type="PROSITE" id="PS50853"/>
    </source>
</evidence>
<keyword evidence="6" id="KW-0732">Signal</keyword>
<dbReference type="GO" id="GO:0016020">
    <property type="term" value="C:membrane"/>
    <property type="evidence" value="ECO:0007669"/>
    <property type="project" value="UniProtKB-SubCell"/>
</dbReference>
<dbReference type="Pfam" id="PF08205">
    <property type="entry name" value="C2-set_2"/>
    <property type="match status" value="1"/>
</dbReference>
<feature type="domain" description="Ig-like" evidence="7">
    <location>
        <begin position="142"/>
        <end position="237"/>
    </location>
</feature>
<dbReference type="Pfam" id="PF07679">
    <property type="entry name" value="I-set"/>
    <property type="match status" value="1"/>
</dbReference>
<dbReference type="InterPro" id="IPR013098">
    <property type="entry name" value="Ig_I-set"/>
</dbReference>
<evidence type="ECO:0000256" key="2">
    <source>
        <dbReference type="ARBA" id="ARBA00022737"/>
    </source>
</evidence>
<dbReference type="CDD" id="cd00063">
    <property type="entry name" value="FN3"/>
    <property type="match status" value="1"/>
</dbReference>
<feature type="domain" description="Ig-like" evidence="7">
    <location>
        <begin position="459"/>
        <end position="520"/>
    </location>
</feature>
<dbReference type="InterPro" id="IPR036116">
    <property type="entry name" value="FN3_sf"/>
</dbReference>
<evidence type="ECO:0000256" key="3">
    <source>
        <dbReference type="ARBA" id="ARBA00023136"/>
    </source>
</evidence>
<accession>A0AAV1ZTK7</accession>
<evidence type="ECO:0000256" key="6">
    <source>
        <dbReference type="SAM" id="SignalP"/>
    </source>
</evidence>
<keyword evidence="10" id="KW-1185">Reference proteome</keyword>
<reference evidence="9 10" key="1">
    <citation type="submission" date="2024-04" db="EMBL/GenBank/DDBJ databases">
        <authorList>
            <person name="Rising A."/>
            <person name="Reimegard J."/>
            <person name="Sonavane S."/>
            <person name="Akerstrom W."/>
            <person name="Nylinder S."/>
            <person name="Hedman E."/>
            <person name="Kallberg Y."/>
        </authorList>
    </citation>
    <scope>NUCLEOTIDE SEQUENCE [LARGE SCALE GENOMIC DNA]</scope>
</reference>
<evidence type="ECO:0000313" key="9">
    <source>
        <dbReference type="EMBL" id="CAL1275027.1"/>
    </source>
</evidence>
<evidence type="ECO:0000313" key="10">
    <source>
        <dbReference type="Proteomes" id="UP001497382"/>
    </source>
</evidence>
<organism evidence="9 10">
    <name type="scientific">Larinioides sclopetarius</name>
    <dbReference type="NCBI Taxonomy" id="280406"/>
    <lineage>
        <taxon>Eukaryota</taxon>
        <taxon>Metazoa</taxon>
        <taxon>Ecdysozoa</taxon>
        <taxon>Arthropoda</taxon>
        <taxon>Chelicerata</taxon>
        <taxon>Arachnida</taxon>
        <taxon>Araneae</taxon>
        <taxon>Araneomorphae</taxon>
        <taxon>Entelegynae</taxon>
        <taxon>Araneoidea</taxon>
        <taxon>Araneidae</taxon>
        <taxon>Larinioides</taxon>
    </lineage>
</organism>
<feature type="domain" description="Ig-like" evidence="7">
    <location>
        <begin position="34"/>
        <end position="128"/>
    </location>
</feature>
<dbReference type="GO" id="GO:0030154">
    <property type="term" value="P:cell differentiation"/>
    <property type="evidence" value="ECO:0007669"/>
    <property type="project" value="UniProtKB-ARBA"/>
</dbReference>
<evidence type="ECO:0000259" key="7">
    <source>
        <dbReference type="PROSITE" id="PS50835"/>
    </source>
</evidence>
<sequence>MFLYFCGLLCLNYLCQINAVDYNSDIPQVAAVAGHSAEIPCNVSTPLADDEASLILWYRVDLANPIYTLDVRNVPINSARHFPASEMEDRIYFNVSVHPPVLTFDPVLITDEADYKCRVDLKRSRTLILLSRLDVIEPPGEPIIMDEHGQHLHDVIGPYDEGSTLRFICEVDGGDPSPEVTWWHGLSLVDDSFNVTKQGFVRNDMILEEIQRGDWMTEYTCRASNTNATDPKEASLQLDMNLLPLEIKIIVPDLPMNAGDQQDITCETRGSRPKAMTSWWLETEEIRSIPLETHTEDGNITLSTLQFIPIPEDNGKTLKCKSVNPMLPKATMETEITLRVQFPPILNLTLGLSMTEDDIKEGADIYLECNLSANPQIHNITWEFEGSLISTNMALGIIILNHTLLLQKVRKDHQGRYRCHAFNSIGKGSSNFLHLLVKFVPVCRFMEPVFFGISTTEIVNLTCEIDANPSELQYFWSFSNSTGAENFTNLDTESNNSSFVLYMPGNDDGYGTFMCWAKNSVGLQKTACVFKVVPAGAPEPIHDCIVSNRTSHSLSVECKPGYNGSLMQIFHMEIYNSVAEYMADNVTNIDIPRFKVIGLSPSTSYVLVIYSSNAKGRSKSVALVASTLSPAKRRTAREASLTLNPVLGVCIGVIVAVVVISTIIITIIKSRRSKSSYQKETSITDEKFICEMEKKELEESQDTSGKGPDIIPLPKDPEVFHLEGYLEDVHRSECLQKQDSPPTEYIRLKYMHTVL</sequence>
<comment type="caution">
    <text evidence="9">The sequence shown here is derived from an EMBL/GenBank/DDBJ whole genome shotgun (WGS) entry which is preliminary data.</text>
</comment>
<evidence type="ECO:0000256" key="1">
    <source>
        <dbReference type="ARBA" id="ARBA00004167"/>
    </source>
</evidence>
<gene>
    <name evidence="9" type="ORF">LARSCL_LOCUS7854</name>
</gene>
<dbReference type="InterPro" id="IPR003598">
    <property type="entry name" value="Ig_sub2"/>
</dbReference>
<feature type="signal peptide" evidence="6">
    <location>
        <begin position="1"/>
        <end position="19"/>
    </location>
</feature>
<dbReference type="PANTHER" id="PTHR23278">
    <property type="entry name" value="SIDESTEP PROTEIN"/>
    <property type="match status" value="1"/>
</dbReference>
<dbReference type="InterPro" id="IPR036179">
    <property type="entry name" value="Ig-like_dom_sf"/>
</dbReference>
<dbReference type="Gene3D" id="2.60.40.10">
    <property type="entry name" value="Immunoglobulins"/>
    <property type="match status" value="6"/>
</dbReference>
<evidence type="ECO:0000256" key="4">
    <source>
        <dbReference type="ARBA" id="ARBA00023157"/>
    </source>
</evidence>
<dbReference type="InterPro" id="IPR003599">
    <property type="entry name" value="Ig_sub"/>
</dbReference>
<dbReference type="Pfam" id="PF13927">
    <property type="entry name" value="Ig_3"/>
    <property type="match status" value="1"/>
</dbReference>
<keyword evidence="5" id="KW-0812">Transmembrane</keyword>
<dbReference type="EMBL" id="CAXIEN010000082">
    <property type="protein sequence ID" value="CAL1275027.1"/>
    <property type="molecule type" value="Genomic_DNA"/>
</dbReference>
<keyword evidence="2" id="KW-0677">Repeat</keyword>
<dbReference type="InterPro" id="IPR013783">
    <property type="entry name" value="Ig-like_fold"/>
</dbReference>
<dbReference type="SUPFAM" id="SSF49265">
    <property type="entry name" value="Fibronectin type III"/>
    <property type="match status" value="1"/>
</dbReference>
<feature type="domain" description="Ig-like" evidence="7">
    <location>
        <begin position="244"/>
        <end position="337"/>
    </location>
</feature>
<name>A0AAV1ZTK7_9ARAC</name>
<keyword evidence="3 5" id="KW-0472">Membrane</keyword>
<dbReference type="GO" id="GO:0009653">
    <property type="term" value="P:anatomical structure morphogenesis"/>
    <property type="evidence" value="ECO:0007669"/>
    <property type="project" value="UniProtKB-ARBA"/>
</dbReference>
<dbReference type="SMART" id="SM00409">
    <property type="entry name" value="IG"/>
    <property type="match status" value="4"/>
</dbReference>